<dbReference type="STRING" id="536227.Ccar_07940"/>
<feature type="binding site" evidence="11">
    <location>
        <position position="296"/>
    </location>
    <ligand>
        <name>Mg(2+)</name>
        <dbReference type="ChEBI" id="CHEBI:18420"/>
    </ligand>
</feature>
<dbReference type="EC" id="2.7.1.180" evidence="1 10"/>
<feature type="chain" id="PRO_5005968217" description="FAD:protein FMN transferase" evidence="12">
    <location>
        <begin position="23"/>
        <end position="348"/>
    </location>
</feature>
<feature type="binding site" evidence="11">
    <location>
        <position position="171"/>
    </location>
    <ligand>
        <name>Mg(2+)</name>
        <dbReference type="ChEBI" id="CHEBI:18420"/>
    </ligand>
</feature>
<keyword evidence="12" id="KW-0472">Membrane</keyword>
<dbReference type="PANTHER" id="PTHR30040">
    <property type="entry name" value="THIAMINE BIOSYNTHESIS LIPOPROTEIN APBE"/>
    <property type="match status" value="1"/>
</dbReference>
<evidence type="ECO:0000256" key="5">
    <source>
        <dbReference type="ARBA" id="ARBA00022723"/>
    </source>
</evidence>
<keyword evidence="12" id="KW-0997">Cell inner membrane</keyword>
<dbReference type="GO" id="GO:0016740">
    <property type="term" value="F:transferase activity"/>
    <property type="evidence" value="ECO:0007669"/>
    <property type="project" value="UniProtKB-UniRule"/>
</dbReference>
<evidence type="ECO:0000256" key="9">
    <source>
        <dbReference type="ARBA" id="ARBA00048540"/>
    </source>
</evidence>
<feature type="binding site" evidence="11">
    <location>
        <position position="292"/>
    </location>
    <ligand>
        <name>Mg(2+)</name>
        <dbReference type="ChEBI" id="CHEBI:18420"/>
    </ligand>
</feature>
<evidence type="ECO:0000313" key="13">
    <source>
        <dbReference type="EMBL" id="EET84719.1"/>
    </source>
</evidence>
<dbReference type="EMBL" id="ACVI01000134">
    <property type="protein sequence ID" value="EET84719.1"/>
    <property type="molecule type" value="Genomic_DNA"/>
</dbReference>
<dbReference type="OrthoDB" id="9778595at2"/>
<dbReference type="Pfam" id="PF02424">
    <property type="entry name" value="ApbE"/>
    <property type="match status" value="1"/>
</dbReference>
<reference evidence="13 14" key="1">
    <citation type="submission" date="2009-06" db="EMBL/GenBank/DDBJ databases">
        <title>The draft genome of Clostridium carboxidivorans P7.</title>
        <authorList>
            <consortium name="US DOE Joint Genome Institute (JGI-PGF)"/>
            <person name="Lucas S."/>
            <person name="Copeland A."/>
            <person name="Lapidus A."/>
            <person name="Glavina del Rio T."/>
            <person name="Tice H."/>
            <person name="Bruce D."/>
            <person name="Goodwin L."/>
            <person name="Pitluck S."/>
            <person name="Larimer F."/>
            <person name="Land M.L."/>
            <person name="Hauser L."/>
            <person name="Hemme C.L."/>
        </authorList>
    </citation>
    <scope>NUCLEOTIDE SEQUENCE [LARGE SCALE GENOMIC DNA]</scope>
    <source>
        <strain evidence="13 14">P7</strain>
    </source>
</reference>
<dbReference type="RefSeq" id="WP_007063712.1">
    <property type="nucleotide sequence ID" value="NZ_ACVI01000134.1"/>
</dbReference>
<keyword evidence="4 10" id="KW-0808">Transferase</keyword>
<evidence type="ECO:0000313" key="14">
    <source>
        <dbReference type="Proteomes" id="UP000004198"/>
    </source>
</evidence>
<evidence type="ECO:0000256" key="10">
    <source>
        <dbReference type="PIRNR" id="PIRNR006268"/>
    </source>
</evidence>
<evidence type="ECO:0000256" key="3">
    <source>
        <dbReference type="ARBA" id="ARBA00022630"/>
    </source>
</evidence>
<dbReference type="PATRIC" id="fig|536227.13.peg.1670"/>
<comment type="cofactor">
    <cofactor evidence="11">
        <name>Mg(2+)</name>
        <dbReference type="ChEBI" id="CHEBI:18420"/>
    </cofactor>
    <cofactor evidence="11">
        <name>Mn(2+)</name>
        <dbReference type="ChEBI" id="CHEBI:29035"/>
    </cofactor>
    <text evidence="11">Magnesium. Can also use manganese.</text>
</comment>
<keyword evidence="6 10" id="KW-0274">FAD</keyword>
<dbReference type="eggNOG" id="COG1477">
    <property type="taxonomic scope" value="Bacteria"/>
</dbReference>
<dbReference type="PANTHER" id="PTHR30040:SF2">
    <property type="entry name" value="FAD:PROTEIN FMN TRANSFERASE"/>
    <property type="match status" value="1"/>
</dbReference>
<dbReference type="Proteomes" id="UP000004198">
    <property type="component" value="Unassembled WGS sequence"/>
</dbReference>
<dbReference type="PIRSF" id="PIRSF006268">
    <property type="entry name" value="ApbE"/>
    <property type="match status" value="1"/>
</dbReference>
<evidence type="ECO:0000256" key="6">
    <source>
        <dbReference type="ARBA" id="ARBA00022827"/>
    </source>
</evidence>
<evidence type="ECO:0000256" key="11">
    <source>
        <dbReference type="PIRSR" id="PIRSR006268-2"/>
    </source>
</evidence>
<gene>
    <name evidence="13" type="ORF">CcarbDRAFT_4827</name>
</gene>
<comment type="function">
    <text evidence="12">Flavin transferase that catalyzes the transfer of the FMN moiety of FAD and its covalent binding to the hydroxyl group of a threonine residue in a target flavoprotein.</text>
</comment>
<keyword evidence="12" id="KW-0732">Signal</keyword>
<evidence type="ECO:0000256" key="2">
    <source>
        <dbReference type="ARBA" id="ARBA00016337"/>
    </source>
</evidence>
<evidence type="ECO:0000256" key="7">
    <source>
        <dbReference type="ARBA" id="ARBA00022842"/>
    </source>
</evidence>
<comment type="similarity">
    <text evidence="10 12">Belongs to the ApbE family.</text>
</comment>
<dbReference type="KEGG" id="cck:Ccar_07940"/>
<sequence length="348" mass="38445">MKKISALLLVCIFITLSLTSCSNNNTLYEQNAIKMDTFMDLKAYGPNAKFAVEESLKKIDELDKMASPNINTSDVSKINNASGKNYVKVHPEIMKMIKASIQYSKLSNGAWDITTGPLIKLWGIGTENERIPSDSEIKSKLTLVGYDKISINEADSSIMLQKAGMSIDLGGIAKGFACDEVLKIYKKYNIKNGLINLGNSSTYAVGQNENKSPWSVAIQHPRSNSSDNFLGIIGVSNKALSTSGDYERYFIKNGKRYHHIINPHTGYPADNGVISDTIIADGNLSDSSMICDLLSTTVFILGREKGIQFVQKLPKVNCEITTSDYKIYTSSGLKDKIQDINKDFKYIK</sequence>
<dbReference type="PROSITE" id="PS51257">
    <property type="entry name" value="PROKAR_LIPOPROTEIN"/>
    <property type="match status" value="1"/>
</dbReference>
<feature type="signal peptide" evidence="12">
    <location>
        <begin position="1"/>
        <end position="22"/>
    </location>
</feature>
<keyword evidence="12" id="KW-1003">Cell membrane</keyword>
<dbReference type="InterPro" id="IPR024932">
    <property type="entry name" value="ApbE"/>
</dbReference>
<comment type="caution">
    <text evidence="13">The sequence shown here is derived from an EMBL/GenBank/DDBJ whole genome shotgun (WGS) entry which is preliminary data.</text>
</comment>
<keyword evidence="7 10" id="KW-0460">Magnesium</keyword>
<keyword evidence="3 10" id="KW-0285">Flavoprotein</keyword>
<dbReference type="Gene3D" id="3.10.520.10">
    <property type="entry name" value="ApbE-like domains"/>
    <property type="match status" value="1"/>
</dbReference>
<comment type="catalytic activity">
    <reaction evidence="9 10 12">
        <text>L-threonyl-[protein] + FAD = FMN-L-threonyl-[protein] + AMP + H(+)</text>
        <dbReference type="Rhea" id="RHEA:36847"/>
        <dbReference type="Rhea" id="RHEA-COMP:11060"/>
        <dbReference type="Rhea" id="RHEA-COMP:11061"/>
        <dbReference type="ChEBI" id="CHEBI:15378"/>
        <dbReference type="ChEBI" id="CHEBI:30013"/>
        <dbReference type="ChEBI" id="CHEBI:57692"/>
        <dbReference type="ChEBI" id="CHEBI:74257"/>
        <dbReference type="ChEBI" id="CHEBI:456215"/>
        <dbReference type="EC" id="2.7.1.180"/>
    </reaction>
</comment>
<name>C6Q1B0_9CLOT</name>
<organism evidence="13 14">
    <name type="scientific">Clostridium carboxidivorans P7</name>
    <dbReference type="NCBI Taxonomy" id="536227"/>
    <lineage>
        <taxon>Bacteria</taxon>
        <taxon>Bacillati</taxon>
        <taxon>Bacillota</taxon>
        <taxon>Clostridia</taxon>
        <taxon>Eubacteriales</taxon>
        <taxon>Clostridiaceae</taxon>
        <taxon>Clostridium</taxon>
    </lineage>
</organism>
<evidence type="ECO:0000256" key="8">
    <source>
        <dbReference type="ARBA" id="ARBA00031306"/>
    </source>
</evidence>
<dbReference type="SUPFAM" id="SSF143631">
    <property type="entry name" value="ApbE-like"/>
    <property type="match status" value="1"/>
</dbReference>
<evidence type="ECO:0000256" key="4">
    <source>
        <dbReference type="ARBA" id="ARBA00022679"/>
    </source>
</evidence>
<keyword evidence="12 13" id="KW-0449">Lipoprotein</keyword>
<evidence type="ECO:0000256" key="1">
    <source>
        <dbReference type="ARBA" id="ARBA00011955"/>
    </source>
</evidence>
<evidence type="ECO:0000256" key="12">
    <source>
        <dbReference type="RuleBase" id="RU363002"/>
    </source>
</evidence>
<protein>
    <recommendedName>
        <fullName evidence="2 10">FAD:protein FMN transferase</fullName>
        <ecNumber evidence="1 10">2.7.1.180</ecNumber>
    </recommendedName>
    <alternativeName>
        <fullName evidence="8 10">Flavin transferase</fullName>
    </alternativeName>
</protein>
<dbReference type="GO" id="GO:0005886">
    <property type="term" value="C:plasma membrane"/>
    <property type="evidence" value="ECO:0007669"/>
    <property type="project" value="UniProtKB-SubCell"/>
</dbReference>
<dbReference type="InterPro" id="IPR003374">
    <property type="entry name" value="ApbE-like_sf"/>
</dbReference>
<keyword evidence="14" id="KW-1185">Reference proteome</keyword>
<dbReference type="AlphaFoldDB" id="C6Q1B0"/>
<comment type="subcellular location">
    <subcellularLocation>
        <location evidence="12">Cell inner membrane</location>
        <topology evidence="12">Lipid-anchor</topology>
        <orientation evidence="12">Periplasmic side</orientation>
    </subcellularLocation>
</comment>
<dbReference type="GO" id="GO:0046872">
    <property type="term" value="F:metal ion binding"/>
    <property type="evidence" value="ECO:0007669"/>
    <property type="project" value="UniProtKB-UniRule"/>
</dbReference>
<accession>C6Q1B0</accession>
<keyword evidence="5 10" id="KW-0479">Metal-binding</keyword>
<proteinExistence type="inferred from homology"/>